<reference evidence="1 2" key="1">
    <citation type="submission" date="2021-06" db="EMBL/GenBank/DDBJ databases">
        <title>Caerostris extrusa draft genome.</title>
        <authorList>
            <person name="Kono N."/>
            <person name="Arakawa K."/>
        </authorList>
    </citation>
    <scope>NUCLEOTIDE SEQUENCE [LARGE SCALE GENOMIC DNA]</scope>
</reference>
<dbReference type="AlphaFoldDB" id="A0AAV4W6G1"/>
<gene>
    <name evidence="1" type="ORF">CEXT_215071</name>
</gene>
<name>A0AAV4W6G1_CAEEX</name>
<sequence length="75" mass="8435">MNGGRFYSRIFPSYVPHPVMDGASDLTHKVSSDIKASADEGYEDASKARFHKKAWLKGDKLDLQSFVPNLKSFRS</sequence>
<evidence type="ECO:0000313" key="1">
    <source>
        <dbReference type="EMBL" id="GIY78242.1"/>
    </source>
</evidence>
<keyword evidence="2" id="KW-1185">Reference proteome</keyword>
<accession>A0AAV4W6G1</accession>
<proteinExistence type="predicted"/>
<dbReference type="EMBL" id="BPLR01015733">
    <property type="protein sequence ID" value="GIY78242.1"/>
    <property type="molecule type" value="Genomic_DNA"/>
</dbReference>
<organism evidence="1 2">
    <name type="scientific">Caerostris extrusa</name>
    <name type="common">Bark spider</name>
    <name type="synonym">Caerostris bankana</name>
    <dbReference type="NCBI Taxonomy" id="172846"/>
    <lineage>
        <taxon>Eukaryota</taxon>
        <taxon>Metazoa</taxon>
        <taxon>Ecdysozoa</taxon>
        <taxon>Arthropoda</taxon>
        <taxon>Chelicerata</taxon>
        <taxon>Arachnida</taxon>
        <taxon>Araneae</taxon>
        <taxon>Araneomorphae</taxon>
        <taxon>Entelegynae</taxon>
        <taxon>Araneoidea</taxon>
        <taxon>Araneidae</taxon>
        <taxon>Caerostris</taxon>
    </lineage>
</organism>
<dbReference type="Proteomes" id="UP001054945">
    <property type="component" value="Unassembled WGS sequence"/>
</dbReference>
<protein>
    <submittedName>
        <fullName evidence="1">Uncharacterized protein</fullName>
    </submittedName>
</protein>
<comment type="caution">
    <text evidence="1">The sequence shown here is derived from an EMBL/GenBank/DDBJ whole genome shotgun (WGS) entry which is preliminary data.</text>
</comment>
<evidence type="ECO:0000313" key="2">
    <source>
        <dbReference type="Proteomes" id="UP001054945"/>
    </source>
</evidence>